<comment type="caution">
    <text evidence="1">The sequence shown here is derived from an EMBL/GenBank/DDBJ whole genome shotgun (WGS) entry which is preliminary data.</text>
</comment>
<dbReference type="Proteomes" id="UP001056778">
    <property type="component" value="Chromosome 6"/>
</dbReference>
<protein>
    <submittedName>
        <fullName evidence="1">L1 transposable element-related</fullName>
    </submittedName>
</protein>
<dbReference type="EMBL" id="CM043020">
    <property type="protein sequence ID" value="KAI4459414.1"/>
    <property type="molecule type" value="Genomic_DNA"/>
</dbReference>
<accession>A0ACB9SYA0</accession>
<reference evidence="1" key="1">
    <citation type="submission" date="2022-04" db="EMBL/GenBank/DDBJ databases">
        <title>Chromosome-scale genome assembly of Holotrichia oblita Faldermann.</title>
        <authorList>
            <person name="Rongchong L."/>
        </authorList>
    </citation>
    <scope>NUCLEOTIDE SEQUENCE</scope>
    <source>
        <strain evidence="1">81SQS9</strain>
    </source>
</reference>
<evidence type="ECO:0000313" key="2">
    <source>
        <dbReference type="Proteomes" id="UP001056778"/>
    </source>
</evidence>
<proteinExistence type="predicted"/>
<name>A0ACB9SYA0_HOLOL</name>
<gene>
    <name evidence="1" type="ORF">MML48_6g00007559</name>
</gene>
<sequence>MVLSRSQILEYEELILQAFKKDSFVANISSSIGAIIEKQMSVLMEKLIERYEVKFSEFKTQIDALKSENLSLKKECENKVDALEQYSRKNNLRIYGLPEDVNEDVEAVVASTLSTKLNMDVNPAFIEVCHRLGQRSNSTIIIKFSSHKYKSLVYRHRSRLKGTKIVIKEDLTRKRDEAMKNLVTKYGRKNVWSVDGVLFFREDGSVHKFK</sequence>
<organism evidence="1 2">
    <name type="scientific">Holotrichia oblita</name>
    <name type="common">Chafer beetle</name>
    <dbReference type="NCBI Taxonomy" id="644536"/>
    <lineage>
        <taxon>Eukaryota</taxon>
        <taxon>Metazoa</taxon>
        <taxon>Ecdysozoa</taxon>
        <taxon>Arthropoda</taxon>
        <taxon>Hexapoda</taxon>
        <taxon>Insecta</taxon>
        <taxon>Pterygota</taxon>
        <taxon>Neoptera</taxon>
        <taxon>Endopterygota</taxon>
        <taxon>Coleoptera</taxon>
        <taxon>Polyphaga</taxon>
        <taxon>Scarabaeiformia</taxon>
        <taxon>Scarabaeidae</taxon>
        <taxon>Melolonthinae</taxon>
        <taxon>Holotrichia</taxon>
    </lineage>
</organism>
<evidence type="ECO:0000313" key="1">
    <source>
        <dbReference type="EMBL" id="KAI4459414.1"/>
    </source>
</evidence>
<keyword evidence="2" id="KW-1185">Reference proteome</keyword>